<dbReference type="Pfam" id="PF00069">
    <property type="entry name" value="Pkinase"/>
    <property type="match status" value="1"/>
</dbReference>
<evidence type="ECO:0000256" key="9">
    <source>
        <dbReference type="SAM" id="Phobius"/>
    </source>
</evidence>
<dbReference type="InterPro" id="IPR017441">
    <property type="entry name" value="Protein_kinase_ATP_BS"/>
</dbReference>
<dbReference type="Pfam" id="PF08263">
    <property type="entry name" value="LRRNT_2"/>
    <property type="match status" value="1"/>
</dbReference>
<reference evidence="13" key="1">
    <citation type="submission" date="2025-08" db="UniProtKB">
        <authorList>
            <consortium name="RefSeq"/>
        </authorList>
    </citation>
    <scope>IDENTIFICATION</scope>
    <source>
        <tissue evidence="13">Leaf</tissue>
    </source>
</reference>
<dbReference type="GO" id="GO:0016020">
    <property type="term" value="C:membrane"/>
    <property type="evidence" value="ECO:0007669"/>
    <property type="project" value="UniProtKB-SubCell"/>
</dbReference>
<evidence type="ECO:0000256" key="6">
    <source>
        <dbReference type="ARBA" id="ARBA00023136"/>
    </source>
</evidence>
<evidence type="ECO:0000259" key="11">
    <source>
        <dbReference type="PROSITE" id="PS50011"/>
    </source>
</evidence>
<dbReference type="KEGG" id="rarg:115734710"/>
<keyword evidence="6 9" id="KW-0472">Membrane</keyword>
<dbReference type="GO" id="GO:0005524">
    <property type="term" value="F:ATP binding"/>
    <property type="evidence" value="ECO:0007669"/>
    <property type="project" value="UniProtKB-UniRule"/>
</dbReference>
<evidence type="ECO:0000313" key="13">
    <source>
        <dbReference type="RefSeq" id="XP_030521468.2"/>
    </source>
</evidence>
<sequence length="612" mass="67193">MRRATIRALAILIFLAFRVATSVDEGTKQSMIQFMDKVSPGSDQGWSLSTDPCADQWKGVECESQSVKRIVLEELNLSGTLDASPLCRVQSLAVLSLKGNNVAGGIPKEIANCKHLTHLYLGGNRFSGQLPDALSRLNNLKRLDVSDNNFSGPLPNLARISGMITFFAQNNNFTGELPQFDFANLEHFNVSDNNFTGQIPDGGGRFQENSFLGNLGLCGSPLPNSCPAPQPAKKKQKDVSLDKIFIYLGYVILGLIVVLFLVYKIARRSKKKEDGFDGGKNRRSDTSSSKANGALSEPKTSENRSEYSITSVESGMTTSSLVVLSDAPALRDLKFEDLLRAPAEQLGRGKHGSLYKVVLSNGLALAVKRIKDLGIPSEDFKGRMRKMDRAKHPHVLPPVAFYCSKQEKLLVYEYKPNGSLFNLLHGMQNAQIFDWGSRLSVAATVAEALAFMHSELREDGIAHGNLKTTNILLDKDMDPCISEYGLMVVKTQDYSQIPEIRSSAASPHDAFKDDVYGLGLILLELLTGKMVQNNGYDLAKWVHSVVREEWTGEVFDGVLISEGADEERMVRLLQVGLQCINPSPAERPSSRQAAALISSIKDEEERSVSSDS</sequence>
<keyword evidence="13" id="KW-0808">Transferase</keyword>
<feature type="domain" description="Protein kinase" evidence="11">
    <location>
        <begin position="340"/>
        <end position="600"/>
    </location>
</feature>
<dbReference type="PANTHER" id="PTHR48007">
    <property type="entry name" value="LEUCINE-RICH REPEAT RECEPTOR-LIKE PROTEIN KINASE PXC1"/>
    <property type="match status" value="1"/>
</dbReference>
<dbReference type="Gene3D" id="3.80.10.10">
    <property type="entry name" value="Ribonuclease Inhibitor"/>
    <property type="match status" value="1"/>
</dbReference>
<dbReference type="Gene3D" id="1.10.510.10">
    <property type="entry name" value="Transferase(Phosphotransferase) domain 1"/>
    <property type="match status" value="1"/>
</dbReference>
<dbReference type="RefSeq" id="XP_030521468.2">
    <property type="nucleotide sequence ID" value="XM_030665608.2"/>
</dbReference>
<keyword evidence="5 9" id="KW-1133">Transmembrane helix</keyword>
<dbReference type="InterPro" id="IPR032675">
    <property type="entry name" value="LRR_dom_sf"/>
</dbReference>
<keyword evidence="4" id="KW-0677">Repeat</keyword>
<evidence type="ECO:0000256" key="10">
    <source>
        <dbReference type="SAM" id="SignalP"/>
    </source>
</evidence>
<feature type="compositionally biased region" description="Basic and acidic residues" evidence="8">
    <location>
        <begin position="272"/>
        <end position="285"/>
    </location>
</feature>
<keyword evidence="13" id="KW-0675">Receptor</keyword>
<feature type="binding site" evidence="7">
    <location>
        <position position="368"/>
    </location>
    <ligand>
        <name>ATP</name>
        <dbReference type="ChEBI" id="CHEBI:30616"/>
    </ligand>
</feature>
<feature type="transmembrane region" description="Helical" evidence="9">
    <location>
        <begin position="244"/>
        <end position="263"/>
    </location>
</feature>
<evidence type="ECO:0000256" key="7">
    <source>
        <dbReference type="PROSITE-ProRule" id="PRU10141"/>
    </source>
</evidence>
<dbReference type="Pfam" id="PF00560">
    <property type="entry name" value="LRR_1"/>
    <property type="match status" value="1"/>
</dbReference>
<dbReference type="Proteomes" id="UP000827889">
    <property type="component" value="Chromosome 7"/>
</dbReference>
<comment type="subcellular location">
    <subcellularLocation>
        <location evidence="1">Membrane</location>
    </subcellularLocation>
</comment>
<feature type="signal peptide" evidence="10">
    <location>
        <begin position="1"/>
        <end position="22"/>
    </location>
</feature>
<keyword evidence="13" id="KW-0418">Kinase</keyword>
<dbReference type="AlphaFoldDB" id="A0A8B8NH29"/>
<gene>
    <name evidence="13" type="primary">LOC115734710</name>
</gene>
<keyword evidence="10" id="KW-0732">Signal</keyword>
<dbReference type="InterPro" id="IPR001611">
    <property type="entry name" value="Leu-rich_rpt"/>
</dbReference>
<protein>
    <submittedName>
        <fullName evidence="13">Probable inactive receptor kinase At2g26730</fullName>
    </submittedName>
</protein>
<evidence type="ECO:0000256" key="4">
    <source>
        <dbReference type="ARBA" id="ARBA00022737"/>
    </source>
</evidence>
<dbReference type="InterPro" id="IPR000719">
    <property type="entry name" value="Prot_kinase_dom"/>
</dbReference>
<name>A0A8B8NH29_9MYRT</name>
<dbReference type="PANTHER" id="PTHR48007:SF79">
    <property type="entry name" value="(WILD MALAYSIAN BANANA) HYPOTHETICAL PROTEIN"/>
    <property type="match status" value="1"/>
</dbReference>
<dbReference type="Pfam" id="PF13855">
    <property type="entry name" value="LRR_8"/>
    <property type="match status" value="1"/>
</dbReference>
<keyword evidence="2" id="KW-0433">Leucine-rich repeat</keyword>
<dbReference type="Gene3D" id="3.30.200.20">
    <property type="entry name" value="Phosphorylase Kinase, domain 1"/>
    <property type="match status" value="1"/>
</dbReference>
<dbReference type="InterPro" id="IPR013210">
    <property type="entry name" value="LRR_N_plant-typ"/>
</dbReference>
<dbReference type="PROSITE" id="PS50011">
    <property type="entry name" value="PROTEIN_KINASE_DOM"/>
    <property type="match status" value="1"/>
</dbReference>
<proteinExistence type="predicted"/>
<dbReference type="PROSITE" id="PS00107">
    <property type="entry name" value="PROTEIN_KINASE_ATP"/>
    <property type="match status" value="1"/>
</dbReference>
<organism evidence="12 13">
    <name type="scientific">Rhodamnia argentea</name>
    <dbReference type="NCBI Taxonomy" id="178133"/>
    <lineage>
        <taxon>Eukaryota</taxon>
        <taxon>Viridiplantae</taxon>
        <taxon>Streptophyta</taxon>
        <taxon>Embryophyta</taxon>
        <taxon>Tracheophyta</taxon>
        <taxon>Spermatophyta</taxon>
        <taxon>Magnoliopsida</taxon>
        <taxon>eudicotyledons</taxon>
        <taxon>Gunneridae</taxon>
        <taxon>Pentapetalae</taxon>
        <taxon>rosids</taxon>
        <taxon>malvids</taxon>
        <taxon>Myrtales</taxon>
        <taxon>Myrtaceae</taxon>
        <taxon>Myrtoideae</taxon>
        <taxon>Myrteae</taxon>
        <taxon>Australasian group</taxon>
        <taxon>Rhodamnia</taxon>
    </lineage>
</organism>
<accession>A0A8B8NH29</accession>
<evidence type="ECO:0000313" key="12">
    <source>
        <dbReference type="Proteomes" id="UP000827889"/>
    </source>
</evidence>
<dbReference type="SUPFAM" id="SSF56112">
    <property type="entry name" value="Protein kinase-like (PK-like)"/>
    <property type="match status" value="1"/>
</dbReference>
<feature type="chain" id="PRO_5045546142" evidence="10">
    <location>
        <begin position="23"/>
        <end position="612"/>
    </location>
</feature>
<evidence type="ECO:0000256" key="3">
    <source>
        <dbReference type="ARBA" id="ARBA00022692"/>
    </source>
</evidence>
<keyword evidence="7" id="KW-0067">ATP-binding</keyword>
<dbReference type="GeneID" id="115734710"/>
<evidence type="ECO:0000256" key="1">
    <source>
        <dbReference type="ARBA" id="ARBA00004370"/>
    </source>
</evidence>
<keyword evidence="12" id="KW-1185">Reference proteome</keyword>
<dbReference type="SUPFAM" id="SSF52058">
    <property type="entry name" value="L domain-like"/>
    <property type="match status" value="1"/>
</dbReference>
<dbReference type="InterPro" id="IPR011009">
    <property type="entry name" value="Kinase-like_dom_sf"/>
</dbReference>
<keyword evidence="7" id="KW-0547">Nucleotide-binding</keyword>
<dbReference type="InterPro" id="IPR046959">
    <property type="entry name" value="PRK1-6/SRF4-like"/>
</dbReference>
<evidence type="ECO:0000256" key="5">
    <source>
        <dbReference type="ARBA" id="ARBA00022989"/>
    </source>
</evidence>
<dbReference type="GO" id="GO:0004672">
    <property type="term" value="F:protein kinase activity"/>
    <property type="evidence" value="ECO:0007669"/>
    <property type="project" value="InterPro"/>
</dbReference>
<evidence type="ECO:0000256" key="8">
    <source>
        <dbReference type="SAM" id="MobiDB-lite"/>
    </source>
</evidence>
<evidence type="ECO:0000256" key="2">
    <source>
        <dbReference type="ARBA" id="ARBA00022614"/>
    </source>
</evidence>
<feature type="region of interest" description="Disordered" evidence="8">
    <location>
        <begin position="272"/>
        <end position="309"/>
    </location>
</feature>
<keyword evidence="3 9" id="KW-0812">Transmembrane</keyword>